<dbReference type="EMBL" id="VCAU01000286">
    <property type="protein sequence ID" value="KAF9882586.1"/>
    <property type="molecule type" value="Genomic_DNA"/>
</dbReference>
<proteinExistence type="predicted"/>
<comment type="caution">
    <text evidence="1">The sequence shown here is derived from an EMBL/GenBank/DDBJ whole genome shotgun (WGS) entry which is preliminary data.</text>
</comment>
<reference evidence="1" key="2">
    <citation type="submission" date="2020-02" db="EMBL/GenBank/DDBJ databases">
        <authorList>
            <person name="Gilchrist C.L.M."/>
            <person name="Chooi Y.-H."/>
        </authorList>
    </citation>
    <scope>NUCLEOTIDE SEQUENCE</scope>
    <source>
        <strain evidence="1">MST-FP2251</strain>
    </source>
</reference>
<dbReference type="Proteomes" id="UP001194746">
    <property type="component" value="Unassembled WGS sequence"/>
</dbReference>
<evidence type="ECO:0000313" key="1">
    <source>
        <dbReference type="EMBL" id="KAF9882586.1"/>
    </source>
</evidence>
<sequence length="112" mass="12010">MTVTHMYAQILRAQHTSSRVEVPFQVAQNLPSHTAFKGYYQILSGVNLEPPQSNAKRGISNPPKSTDFTDCGCTEATTEYNTRTTPSTLVVTVPSASFSTSDGGPSAGTTIR</sequence>
<protein>
    <submittedName>
        <fullName evidence="1">Uncharacterized protein</fullName>
    </submittedName>
</protein>
<gene>
    <name evidence="1" type="ORF">FE257_006229</name>
</gene>
<keyword evidence="2" id="KW-1185">Reference proteome</keyword>
<dbReference type="AlphaFoldDB" id="A0AAD4C9Z8"/>
<name>A0AAD4C9Z8_ASPNN</name>
<reference evidence="1" key="1">
    <citation type="journal article" date="2019" name="Beilstein J. Org. Chem.">
        <title>Nanangenines: drimane sesquiterpenoids as the dominant metabolite cohort of a novel Australian fungus, Aspergillus nanangensis.</title>
        <authorList>
            <person name="Lacey H.J."/>
            <person name="Gilchrist C.L.M."/>
            <person name="Crombie A."/>
            <person name="Kalaitzis J.A."/>
            <person name="Vuong D."/>
            <person name="Rutledge P.J."/>
            <person name="Turner P."/>
            <person name="Pitt J.I."/>
            <person name="Lacey E."/>
            <person name="Chooi Y.H."/>
            <person name="Piggott A.M."/>
        </authorList>
    </citation>
    <scope>NUCLEOTIDE SEQUENCE</scope>
    <source>
        <strain evidence="1">MST-FP2251</strain>
    </source>
</reference>
<accession>A0AAD4C9Z8</accession>
<evidence type="ECO:0000313" key="2">
    <source>
        <dbReference type="Proteomes" id="UP001194746"/>
    </source>
</evidence>
<organism evidence="1 2">
    <name type="scientific">Aspergillus nanangensis</name>
    <dbReference type="NCBI Taxonomy" id="2582783"/>
    <lineage>
        <taxon>Eukaryota</taxon>
        <taxon>Fungi</taxon>
        <taxon>Dikarya</taxon>
        <taxon>Ascomycota</taxon>
        <taxon>Pezizomycotina</taxon>
        <taxon>Eurotiomycetes</taxon>
        <taxon>Eurotiomycetidae</taxon>
        <taxon>Eurotiales</taxon>
        <taxon>Aspergillaceae</taxon>
        <taxon>Aspergillus</taxon>
        <taxon>Aspergillus subgen. Circumdati</taxon>
    </lineage>
</organism>